<sequence>MPILNYTTSISTEKTAAEIQKKLAQAKAQAVLCEYDDDAVMSAMSFRIATPHGQVFFRLPANIQGVLKALKRDAKVPWKKKTREQAARVAWRIIKDWVEAQLAIVDAEMADLTEVFLPYAQGADGKTLYQSIEQSGFAALTHDKEA</sequence>
<gene>
    <name evidence="1" type="ORF">FLL46_24235</name>
</gene>
<reference evidence="1 2" key="1">
    <citation type="submission" date="2019-07" db="EMBL/GenBank/DDBJ databases">
        <title>Draft genome for Aliikangiella sp. M105.</title>
        <authorList>
            <person name="Wang G."/>
        </authorList>
    </citation>
    <scope>NUCLEOTIDE SEQUENCE [LARGE SCALE GENOMIC DNA]</scope>
    <source>
        <strain evidence="1 2">M105</strain>
    </source>
</reference>
<dbReference type="EMBL" id="VIKS01000015">
    <property type="protein sequence ID" value="TQV82882.1"/>
    <property type="molecule type" value="Genomic_DNA"/>
</dbReference>
<evidence type="ECO:0000313" key="1">
    <source>
        <dbReference type="EMBL" id="TQV82882.1"/>
    </source>
</evidence>
<dbReference type="AlphaFoldDB" id="A0A545U087"/>
<name>A0A545U087_9GAMM</name>
<dbReference type="Proteomes" id="UP000315439">
    <property type="component" value="Unassembled WGS sequence"/>
</dbReference>
<keyword evidence="2" id="KW-1185">Reference proteome</keyword>
<dbReference type="RefSeq" id="WP_142934587.1">
    <property type="nucleotide sequence ID" value="NZ_ML660171.1"/>
</dbReference>
<comment type="caution">
    <text evidence="1">The sequence shown here is derived from an EMBL/GenBank/DDBJ whole genome shotgun (WGS) entry which is preliminary data.</text>
</comment>
<dbReference type="OrthoDB" id="5066907at2"/>
<organism evidence="1 2">
    <name type="scientific">Aliikangiella coralliicola</name>
    <dbReference type="NCBI Taxonomy" id="2592383"/>
    <lineage>
        <taxon>Bacteria</taxon>
        <taxon>Pseudomonadati</taxon>
        <taxon>Pseudomonadota</taxon>
        <taxon>Gammaproteobacteria</taxon>
        <taxon>Oceanospirillales</taxon>
        <taxon>Pleioneaceae</taxon>
        <taxon>Aliikangiella</taxon>
    </lineage>
</organism>
<proteinExistence type="predicted"/>
<evidence type="ECO:0000313" key="2">
    <source>
        <dbReference type="Proteomes" id="UP000315439"/>
    </source>
</evidence>
<accession>A0A545U087</accession>
<protein>
    <submittedName>
        <fullName evidence="1">Uncharacterized protein</fullName>
    </submittedName>
</protein>